<reference evidence="1" key="1">
    <citation type="journal article" date="2020" name="Nat. Commun.">
        <title>Large-scale genome sequencing of mycorrhizal fungi provides insights into the early evolution of symbiotic traits.</title>
        <authorList>
            <person name="Miyauchi S."/>
            <person name="Kiss E."/>
            <person name="Kuo A."/>
            <person name="Drula E."/>
            <person name="Kohler A."/>
            <person name="Sanchez-Garcia M."/>
            <person name="Morin E."/>
            <person name="Andreopoulos B."/>
            <person name="Barry K.W."/>
            <person name="Bonito G."/>
            <person name="Buee M."/>
            <person name="Carver A."/>
            <person name="Chen C."/>
            <person name="Cichocki N."/>
            <person name="Clum A."/>
            <person name="Culley D."/>
            <person name="Crous P.W."/>
            <person name="Fauchery L."/>
            <person name="Girlanda M."/>
            <person name="Hayes R.D."/>
            <person name="Keri Z."/>
            <person name="LaButti K."/>
            <person name="Lipzen A."/>
            <person name="Lombard V."/>
            <person name="Magnuson J."/>
            <person name="Maillard F."/>
            <person name="Murat C."/>
            <person name="Nolan M."/>
            <person name="Ohm R.A."/>
            <person name="Pangilinan J."/>
            <person name="Pereira M.F."/>
            <person name="Perotto S."/>
            <person name="Peter M."/>
            <person name="Pfister S."/>
            <person name="Riley R."/>
            <person name="Sitrit Y."/>
            <person name="Stielow J.B."/>
            <person name="Szollosi G."/>
            <person name="Zifcakova L."/>
            <person name="Stursova M."/>
            <person name="Spatafora J.W."/>
            <person name="Tedersoo L."/>
            <person name="Vaario L.M."/>
            <person name="Yamada A."/>
            <person name="Yan M."/>
            <person name="Wang P."/>
            <person name="Xu J."/>
            <person name="Bruns T."/>
            <person name="Baldrian P."/>
            <person name="Vilgalys R."/>
            <person name="Dunand C."/>
            <person name="Henrissat B."/>
            <person name="Grigoriev I.V."/>
            <person name="Hibbett D."/>
            <person name="Nagy L.G."/>
            <person name="Martin F.M."/>
        </authorList>
    </citation>
    <scope>NUCLEOTIDE SEQUENCE</scope>
    <source>
        <strain evidence="1">UH-Tt-Lm1</strain>
    </source>
</reference>
<evidence type="ECO:0000313" key="2">
    <source>
        <dbReference type="Proteomes" id="UP000736335"/>
    </source>
</evidence>
<sequence>MGATAKAIPRRLGNSLLPSNKTASGKSIDKLARFLPPDRSQRELGLFLDRWILQSYFHLSWKSVFFYLCTDEISFAPLKSQGADFRLAYVLGSAPDEPPPCSPKSVYCLARLLNIQPLRALSLGDIESKLSQDNIVDELSSQVSSTYEEVREMECRLFFSRFQSPATVLRMQEQFAGVCATRSTHQADVLKLGLQSALDLMKRDNVAGRGDVMLRCQDRDCPGNKSYTSYSLEGVLTNEFCQPCFKAGRQHYLICTGCGHERTGRDMRCQYCRKKFGLVVSFPGQ</sequence>
<accession>A0A9P6H5A0</accession>
<evidence type="ECO:0000313" key="1">
    <source>
        <dbReference type="EMBL" id="KAF9778323.1"/>
    </source>
</evidence>
<dbReference type="AlphaFoldDB" id="A0A9P6H5A0"/>
<dbReference type="EMBL" id="WIUZ02000023">
    <property type="protein sequence ID" value="KAF9778323.1"/>
    <property type="molecule type" value="Genomic_DNA"/>
</dbReference>
<proteinExistence type="predicted"/>
<gene>
    <name evidence="1" type="ORF">BJ322DRAFT_493460</name>
</gene>
<comment type="caution">
    <text evidence="1">The sequence shown here is derived from an EMBL/GenBank/DDBJ whole genome shotgun (WGS) entry which is preliminary data.</text>
</comment>
<keyword evidence="2" id="KW-1185">Reference proteome</keyword>
<organism evidence="1 2">
    <name type="scientific">Thelephora terrestris</name>
    <dbReference type="NCBI Taxonomy" id="56493"/>
    <lineage>
        <taxon>Eukaryota</taxon>
        <taxon>Fungi</taxon>
        <taxon>Dikarya</taxon>
        <taxon>Basidiomycota</taxon>
        <taxon>Agaricomycotina</taxon>
        <taxon>Agaricomycetes</taxon>
        <taxon>Thelephorales</taxon>
        <taxon>Thelephoraceae</taxon>
        <taxon>Thelephora</taxon>
    </lineage>
</organism>
<dbReference type="OrthoDB" id="6359816at2759"/>
<reference evidence="1" key="2">
    <citation type="submission" date="2020-11" db="EMBL/GenBank/DDBJ databases">
        <authorList>
            <consortium name="DOE Joint Genome Institute"/>
            <person name="Kuo A."/>
            <person name="Miyauchi S."/>
            <person name="Kiss E."/>
            <person name="Drula E."/>
            <person name="Kohler A."/>
            <person name="Sanchez-Garcia M."/>
            <person name="Andreopoulos B."/>
            <person name="Barry K.W."/>
            <person name="Bonito G."/>
            <person name="Buee M."/>
            <person name="Carver A."/>
            <person name="Chen C."/>
            <person name="Cichocki N."/>
            <person name="Clum A."/>
            <person name="Culley D."/>
            <person name="Crous P.W."/>
            <person name="Fauchery L."/>
            <person name="Girlanda M."/>
            <person name="Hayes R."/>
            <person name="Keri Z."/>
            <person name="Labutti K."/>
            <person name="Lipzen A."/>
            <person name="Lombard V."/>
            <person name="Magnuson J."/>
            <person name="Maillard F."/>
            <person name="Morin E."/>
            <person name="Murat C."/>
            <person name="Nolan M."/>
            <person name="Ohm R."/>
            <person name="Pangilinan J."/>
            <person name="Pereira M."/>
            <person name="Perotto S."/>
            <person name="Peter M."/>
            <person name="Riley R."/>
            <person name="Sitrit Y."/>
            <person name="Stielow B."/>
            <person name="Szollosi G."/>
            <person name="Zifcakova L."/>
            <person name="Stursova M."/>
            <person name="Spatafora J.W."/>
            <person name="Tedersoo L."/>
            <person name="Vaario L.-M."/>
            <person name="Yamada A."/>
            <person name="Yan M."/>
            <person name="Wang P."/>
            <person name="Xu J."/>
            <person name="Bruns T."/>
            <person name="Baldrian P."/>
            <person name="Vilgalys R."/>
            <person name="Henrissat B."/>
            <person name="Grigoriev I.V."/>
            <person name="Hibbett D."/>
            <person name="Nagy L.G."/>
            <person name="Martin F.M."/>
        </authorList>
    </citation>
    <scope>NUCLEOTIDE SEQUENCE</scope>
    <source>
        <strain evidence="1">UH-Tt-Lm1</strain>
    </source>
</reference>
<name>A0A9P6H5A0_9AGAM</name>
<protein>
    <submittedName>
        <fullName evidence="1">Uncharacterized protein</fullName>
    </submittedName>
</protein>
<dbReference type="Proteomes" id="UP000736335">
    <property type="component" value="Unassembled WGS sequence"/>
</dbReference>